<name>X1B841_9ZZZZ</name>
<gene>
    <name evidence="1" type="ORF">S01H4_50478</name>
</gene>
<feature type="non-terminal residue" evidence="1">
    <location>
        <position position="92"/>
    </location>
</feature>
<sequence>MATAMRVAAVRDTLIMEHGQGGGLKIRRAILSPPPERSALAMDHANGIVAMGRLRTQAREVAETKGFLGAVMVFHPWRDRQTWRFQYPGPHF</sequence>
<accession>X1B841</accession>
<dbReference type="AlphaFoldDB" id="X1B841"/>
<protein>
    <submittedName>
        <fullName evidence="1">Uncharacterized protein</fullName>
    </submittedName>
</protein>
<comment type="caution">
    <text evidence="1">The sequence shown here is derived from an EMBL/GenBank/DDBJ whole genome shotgun (WGS) entry which is preliminary data.</text>
</comment>
<proteinExistence type="predicted"/>
<evidence type="ECO:0000313" key="1">
    <source>
        <dbReference type="EMBL" id="GAG91934.1"/>
    </source>
</evidence>
<reference evidence="1" key="1">
    <citation type="journal article" date="2014" name="Front. Microbiol.">
        <title>High frequency of phylogenetically diverse reductive dehalogenase-homologous genes in deep subseafloor sedimentary metagenomes.</title>
        <authorList>
            <person name="Kawai M."/>
            <person name="Futagami T."/>
            <person name="Toyoda A."/>
            <person name="Takaki Y."/>
            <person name="Nishi S."/>
            <person name="Hori S."/>
            <person name="Arai W."/>
            <person name="Tsubouchi T."/>
            <person name="Morono Y."/>
            <person name="Uchiyama I."/>
            <person name="Ito T."/>
            <person name="Fujiyama A."/>
            <person name="Inagaki F."/>
            <person name="Takami H."/>
        </authorList>
    </citation>
    <scope>NUCLEOTIDE SEQUENCE</scope>
    <source>
        <strain evidence="1">Expedition CK06-06</strain>
    </source>
</reference>
<dbReference type="EMBL" id="BART01028663">
    <property type="protein sequence ID" value="GAG91934.1"/>
    <property type="molecule type" value="Genomic_DNA"/>
</dbReference>
<organism evidence="1">
    <name type="scientific">marine sediment metagenome</name>
    <dbReference type="NCBI Taxonomy" id="412755"/>
    <lineage>
        <taxon>unclassified sequences</taxon>
        <taxon>metagenomes</taxon>
        <taxon>ecological metagenomes</taxon>
    </lineage>
</organism>